<accession>A0ACC0KJ30</accession>
<evidence type="ECO:0000313" key="1">
    <source>
        <dbReference type="EMBL" id="KAI8436484.1"/>
    </source>
</evidence>
<dbReference type="EMBL" id="CM046117">
    <property type="protein sequence ID" value="KAI8436484.1"/>
    <property type="molecule type" value="Genomic_DNA"/>
</dbReference>
<evidence type="ECO:0000313" key="2">
    <source>
        <dbReference type="Proteomes" id="UP001064048"/>
    </source>
</evidence>
<reference evidence="1 2" key="1">
    <citation type="journal article" date="2022" name="Genome Biol. Evol.">
        <title>The Spruce Budworm Genome: Reconstructing the Evolutionary History of Antifreeze Proteins.</title>
        <authorList>
            <person name="Beliveau C."/>
            <person name="Gagne P."/>
            <person name="Picq S."/>
            <person name="Vernygora O."/>
            <person name="Keeling C.I."/>
            <person name="Pinkney K."/>
            <person name="Doucet D."/>
            <person name="Wen F."/>
            <person name="Johnston J.S."/>
            <person name="Maaroufi H."/>
            <person name="Boyle B."/>
            <person name="Laroche J."/>
            <person name="Dewar K."/>
            <person name="Juretic N."/>
            <person name="Blackburn G."/>
            <person name="Nisole A."/>
            <person name="Brunet B."/>
            <person name="Brandao M."/>
            <person name="Lumley L."/>
            <person name="Duan J."/>
            <person name="Quan G."/>
            <person name="Lucarotti C.J."/>
            <person name="Roe A.D."/>
            <person name="Sperling F.A.H."/>
            <person name="Levesque R.C."/>
            <person name="Cusson M."/>
        </authorList>
    </citation>
    <scope>NUCLEOTIDE SEQUENCE [LARGE SCALE GENOMIC DNA]</scope>
    <source>
        <strain evidence="1">Glfc:IPQL:Cfum</strain>
    </source>
</reference>
<comment type="caution">
    <text evidence="1">The sequence shown here is derived from an EMBL/GenBank/DDBJ whole genome shotgun (WGS) entry which is preliminary data.</text>
</comment>
<sequence>MDSTWTYLTKEGHQELLLLGQRVRERFSPLLGSLDTFQFRSTDTQRTRESTRAFVEGLEDSKFTIEEPIPDGQYDVIRPYRSCEKYIQLNKTTHDIALEKFRSTKDYQQMLTGVRQRVGLPDLTHQNVTGLYDLCRYYRAYAVDRRNAWCSVFGNEDLKVLEFIEDLSDQYDCGYSSPYGAKLGAIPLRNLYENLEASVNGSYRITGYFTHDTMIEMIVTALGLYHDYPAINSLEMNRDRKWRTSLLAPFATNLMVVLNKCQEGGRARGAGAGAGLVGVSRRSRPRTARPPPLTLDTYSAINK</sequence>
<dbReference type="Proteomes" id="UP001064048">
    <property type="component" value="Chromosome 17"/>
</dbReference>
<name>A0ACC0KJ30_CHOFU</name>
<protein>
    <submittedName>
        <fullName evidence="1">Uncharacterized protein</fullName>
    </submittedName>
</protein>
<organism evidence="1 2">
    <name type="scientific">Choristoneura fumiferana</name>
    <name type="common">Spruce budworm moth</name>
    <name type="synonym">Archips fumiferana</name>
    <dbReference type="NCBI Taxonomy" id="7141"/>
    <lineage>
        <taxon>Eukaryota</taxon>
        <taxon>Metazoa</taxon>
        <taxon>Ecdysozoa</taxon>
        <taxon>Arthropoda</taxon>
        <taxon>Hexapoda</taxon>
        <taxon>Insecta</taxon>
        <taxon>Pterygota</taxon>
        <taxon>Neoptera</taxon>
        <taxon>Endopterygota</taxon>
        <taxon>Lepidoptera</taxon>
        <taxon>Glossata</taxon>
        <taxon>Ditrysia</taxon>
        <taxon>Tortricoidea</taxon>
        <taxon>Tortricidae</taxon>
        <taxon>Tortricinae</taxon>
        <taxon>Choristoneura</taxon>
    </lineage>
</organism>
<proteinExistence type="predicted"/>
<gene>
    <name evidence="1" type="ORF">MSG28_010043</name>
</gene>
<keyword evidence="2" id="KW-1185">Reference proteome</keyword>